<evidence type="ECO:0000259" key="17">
    <source>
        <dbReference type="PROSITE" id="PS51294"/>
    </source>
</evidence>
<dbReference type="GO" id="GO:0003677">
    <property type="term" value="F:DNA binding"/>
    <property type="evidence" value="ECO:0007669"/>
    <property type="project" value="UniProtKB-KW"/>
</dbReference>
<accession>A0AA89BY61</accession>
<dbReference type="Pfam" id="PF04433">
    <property type="entry name" value="SWIRM"/>
    <property type="match status" value="1"/>
</dbReference>
<keyword evidence="4" id="KW-0378">Hydrolase</keyword>
<sequence>MSRSAYSVYTEAKARLIDIKPLVDRITCMYSGTSNVVDKTTDNDIYDANELPSKSANLLPEYTNPAWMLEQGWTMDSGMDEKSKATIEKMLQEEQYYINGKGKGRVTRGGYIRKSPSKPQSHKQPWTEEEKLCFLRGLEIFGRSWTKVAELIPSRTVLQVKNYAQQYFKQKAKGDTDTEDLLLTDSCLHTLASKPRELNPNSVNSPKSPSQSNRNSVLSRQNASPKVATKNVKNMMNQKTVSSVSTLSRSVKKEAAFDPISEVLASVTTAQPTITTLRPSSAAVSMTLTQSIGQVSNSSLLAQLRSQVQQSKVNVLNSVDKVFDPSGDIVLASHASLNTFPDQKIVKTHSKKNSKPEILETMEIKWNLHKQSLDVEEDKKKLQLSPTLENKLASSTGIIENLDRFCAVADIITEGEDLEDDEEIDIENEDDVEENPVLQNRSASPNSVYEKLLKAANASKKTPIKRPVVHNTLCNNYKVVRNGISDEQCDDKSEENKKESKEVRENSDTGAVLDSTSHCSDTMSEEDWSTESNGSNGNEASQTCKPNNAIISHGGEIFEFPVPTKERFLQNKEITEEEKKIHTEFFDGRPSKTPERYLRIRNYIIDCWKKCQPSYLNKTSVRPGLKNCGDVNVIGRIHAYLECTGVINFGCEQCCYNNPSRPPSSGPRDRLPKENVQICMAKLESMRPRKRRIKDAYGQWIDEKEAQGKTIEHIEGAEETDDSIKQKVARHTKSNYDPFKLIPCLKFSEEKKAPFNVEVYNSALITMDLHAHVSKTEVIGLLGGVFCDKSHTLEVRMAVPCNSISTGMQCEMDPVSQTEACEKIMMKEYNVIGWYHSHPAFLPNPSVRDIETQLKFQEWFAKGGFPYIGIIISPYNRMNTGTVSEINCLTISHDKSSIDQCNIPYSFDHEVMIQAVDEVVILSQAHAIADRYYIPYSFDHEVMIQAVDEVVILSQARAIADRYCKYQHRVELQGMYRTSTGITCLGKMIDSLRHSMIADCDVSEFILNSIYQIFCSTFCGTDMEVVYEEEINSMEIVSSEAEHSNENLELGIAELDPSEQVITQDVLTGDSIITGDDSPEDDLTGDRIDTGERILDNTHNDSAIQGDSIQSGHNIFHGDNLSEDVLRGDKINTVDNAHEDNVICGDKIRTGDNVFHGDNIQTGDNVFHGGDIQTGDNVSCVFHGDDIQTGDQ</sequence>
<dbReference type="SMART" id="SM00717">
    <property type="entry name" value="SANT"/>
    <property type="match status" value="1"/>
</dbReference>
<dbReference type="Gene3D" id="1.10.10.10">
    <property type="entry name" value="Winged helix-like DNA-binding domain superfamily/Winged helix DNA-binding domain"/>
    <property type="match status" value="1"/>
</dbReference>
<keyword evidence="3" id="KW-0479">Metal-binding</keyword>
<feature type="compositionally biased region" description="Low complexity" evidence="12">
    <location>
        <begin position="199"/>
        <end position="213"/>
    </location>
</feature>
<comment type="similarity">
    <text evidence="1">Belongs to the peptidase M67A family. MYSM1 subfamily.</text>
</comment>
<dbReference type="PROSITE" id="PS51294">
    <property type="entry name" value="HTH_MYB"/>
    <property type="match status" value="1"/>
</dbReference>
<dbReference type="CDD" id="cd00167">
    <property type="entry name" value="SANT"/>
    <property type="match status" value="1"/>
</dbReference>
<evidence type="ECO:0000256" key="12">
    <source>
        <dbReference type="SAM" id="MobiDB-lite"/>
    </source>
</evidence>
<evidence type="ECO:0000256" key="8">
    <source>
        <dbReference type="ARBA" id="ARBA00023125"/>
    </source>
</evidence>
<dbReference type="InterPro" id="IPR036388">
    <property type="entry name" value="WH-like_DNA-bd_sf"/>
</dbReference>
<dbReference type="PROSITE" id="PS50934">
    <property type="entry name" value="SWIRM"/>
    <property type="match status" value="1"/>
</dbReference>
<reference evidence="18" key="1">
    <citation type="submission" date="2019-08" db="EMBL/GenBank/DDBJ databases">
        <title>The improved chromosome-level genome for the pearl oyster Pinctada fucata martensii using PacBio sequencing and Hi-C.</title>
        <authorList>
            <person name="Zheng Z."/>
        </authorList>
    </citation>
    <scope>NUCLEOTIDE SEQUENCE</scope>
    <source>
        <strain evidence="18">ZZ-2019</strain>
        <tissue evidence="18">Adductor muscle</tissue>
    </source>
</reference>
<keyword evidence="6" id="KW-0805">Transcription regulation</keyword>
<evidence type="ECO:0000256" key="2">
    <source>
        <dbReference type="ARBA" id="ARBA00022670"/>
    </source>
</evidence>
<keyword evidence="7" id="KW-0482">Metalloprotease</keyword>
<feature type="compositionally biased region" description="Basic and acidic residues" evidence="12">
    <location>
        <begin position="490"/>
        <end position="507"/>
    </location>
</feature>
<dbReference type="InterPro" id="IPR017930">
    <property type="entry name" value="Myb_dom"/>
</dbReference>
<dbReference type="GO" id="GO:0046872">
    <property type="term" value="F:metal ion binding"/>
    <property type="evidence" value="ECO:0007669"/>
    <property type="project" value="UniProtKB-KW"/>
</dbReference>
<dbReference type="InterPro" id="IPR000555">
    <property type="entry name" value="JAMM/MPN+_dom"/>
</dbReference>
<feature type="domain" description="SWIRM" evidence="15">
    <location>
        <begin position="560"/>
        <end position="658"/>
    </location>
</feature>
<dbReference type="Proteomes" id="UP001186944">
    <property type="component" value="Unassembled WGS sequence"/>
</dbReference>
<keyword evidence="19" id="KW-1185">Reference proteome</keyword>
<dbReference type="GO" id="GO:0008237">
    <property type="term" value="F:metallopeptidase activity"/>
    <property type="evidence" value="ECO:0007669"/>
    <property type="project" value="UniProtKB-KW"/>
</dbReference>
<evidence type="ECO:0000256" key="4">
    <source>
        <dbReference type="ARBA" id="ARBA00022801"/>
    </source>
</evidence>
<evidence type="ECO:0000313" key="19">
    <source>
        <dbReference type="Proteomes" id="UP001186944"/>
    </source>
</evidence>
<keyword evidence="5" id="KW-0862">Zinc</keyword>
<feature type="domain" description="SANT" evidence="16">
    <location>
        <begin position="121"/>
        <end position="172"/>
    </location>
</feature>
<dbReference type="Gene3D" id="3.40.140.10">
    <property type="entry name" value="Cytidine Deaminase, domain 2"/>
    <property type="match status" value="1"/>
</dbReference>
<dbReference type="PANTHER" id="PTHR10410">
    <property type="entry name" value="EUKARYOTIC TRANSLATION INITIATION FACTOR 3 -RELATED"/>
    <property type="match status" value="1"/>
</dbReference>
<dbReference type="FunFam" id="1.10.10.60:FF:000151">
    <property type="entry name" value="histone H2A deubiquitinase MYSM1 isoform X2"/>
    <property type="match status" value="1"/>
</dbReference>
<evidence type="ECO:0000259" key="13">
    <source>
        <dbReference type="PROSITE" id="PS50090"/>
    </source>
</evidence>
<protein>
    <recommendedName>
        <fullName evidence="11">Myb-like, SWIRM and MPN domain-containing protein 1</fullName>
    </recommendedName>
</protein>
<keyword evidence="9" id="KW-0804">Transcription</keyword>
<dbReference type="Pfam" id="PF01398">
    <property type="entry name" value="JAB"/>
    <property type="match status" value="1"/>
</dbReference>
<dbReference type="PROSITE" id="PS50249">
    <property type="entry name" value="MPN"/>
    <property type="match status" value="1"/>
</dbReference>
<proteinExistence type="inferred from homology"/>
<dbReference type="InterPro" id="IPR017884">
    <property type="entry name" value="SANT_dom"/>
</dbReference>
<evidence type="ECO:0000256" key="11">
    <source>
        <dbReference type="ARBA" id="ARBA00032256"/>
    </source>
</evidence>
<dbReference type="GO" id="GO:0005634">
    <property type="term" value="C:nucleus"/>
    <property type="evidence" value="ECO:0007669"/>
    <property type="project" value="UniProtKB-ARBA"/>
</dbReference>
<gene>
    <name evidence="18" type="ORF">FSP39_023819</name>
</gene>
<feature type="compositionally biased region" description="Polar residues" evidence="12">
    <location>
        <begin position="530"/>
        <end position="546"/>
    </location>
</feature>
<feature type="region of interest" description="Disordered" evidence="12">
    <location>
        <begin position="488"/>
        <end position="546"/>
    </location>
</feature>
<evidence type="ECO:0000256" key="6">
    <source>
        <dbReference type="ARBA" id="ARBA00023015"/>
    </source>
</evidence>
<feature type="domain" description="Myb-like" evidence="13">
    <location>
        <begin position="118"/>
        <end position="168"/>
    </location>
</feature>
<evidence type="ECO:0000259" key="14">
    <source>
        <dbReference type="PROSITE" id="PS50249"/>
    </source>
</evidence>
<name>A0AA89BY61_PINIB</name>
<evidence type="ECO:0000313" key="18">
    <source>
        <dbReference type="EMBL" id="KAK3091933.1"/>
    </source>
</evidence>
<dbReference type="PROSITE" id="PS50090">
    <property type="entry name" value="MYB_LIKE"/>
    <property type="match status" value="1"/>
</dbReference>
<dbReference type="Gene3D" id="1.10.10.60">
    <property type="entry name" value="Homeodomain-like"/>
    <property type="match status" value="1"/>
</dbReference>
<dbReference type="InterPro" id="IPR037518">
    <property type="entry name" value="MPN"/>
</dbReference>
<feature type="domain" description="HTH myb-type" evidence="17">
    <location>
        <begin position="118"/>
        <end position="172"/>
    </location>
</feature>
<evidence type="ECO:0000256" key="3">
    <source>
        <dbReference type="ARBA" id="ARBA00022723"/>
    </source>
</evidence>
<evidence type="ECO:0000256" key="9">
    <source>
        <dbReference type="ARBA" id="ARBA00023163"/>
    </source>
</evidence>
<dbReference type="AlphaFoldDB" id="A0AA89BY61"/>
<evidence type="ECO:0000256" key="5">
    <source>
        <dbReference type="ARBA" id="ARBA00022833"/>
    </source>
</evidence>
<dbReference type="InterPro" id="IPR009057">
    <property type="entry name" value="Homeodomain-like_sf"/>
</dbReference>
<evidence type="ECO:0000256" key="7">
    <source>
        <dbReference type="ARBA" id="ARBA00023049"/>
    </source>
</evidence>
<organism evidence="18 19">
    <name type="scientific">Pinctada imbricata</name>
    <name type="common">Atlantic pearl-oyster</name>
    <name type="synonym">Pinctada martensii</name>
    <dbReference type="NCBI Taxonomy" id="66713"/>
    <lineage>
        <taxon>Eukaryota</taxon>
        <taxon>Metazoa</taxon>
        <taxon>Spiralia</taxon>
        <taxon>Lophotrochozoa</taxon>
        <taxon>Mollusca</taxon>
        <taxon>Bivalvia</taxon>
        <taxon>Autobranchia</taxon>
        <taxon>Pteriomorphia</taxon>
        <taxon>Pterioida</taxon>
        <taxon>Pterioidea</taxon>
        <taxon>Pteriidae</taxon>
        <taxon>Pinctada</taxon>
    </lineage>
</organism>
<dbReference type="Pfam" id="PF00249">
    <property type="entry name" value="Myb_DNA-binding"/>
    <property type="match status" value="1"/>
</dbReference>
<dbReference type="EMBL" id="VSWD01000010">
    <property type="protein sequence ID" value="KAK3091933.1"/>
    <property type="molecule type" value="Genomic_DNA"/>
</dbReference>
<dbReference type="FunFam" id="1.10.10.10:FF:000020">
    <property type="entry name" value="SWI/SNF complex subunit SMARCC2 isoform c"/>
    <property type="match status" value="1"/>
</dbReference>
<evidence type="ECO:0000256" key="10">
    <source>
        <dbReference type="ARBA" id="ARBA00023242"/>
    </source>
</evidence>
<dbReference type="InterPro" id="IPR050242">
    <property type="entry name" value="JAMM_MPN+_peptidase_M67A"/>
</dbReference>
<dbReference type="PROSITE" id="PS51293">
    <property type="entry name" value="SANT"/>
    <property type="match status" value="1"/>
</dbReference>
<keyword evidence="8" id="KW-0238">DNA-binding</keyword>
<feature type="compositionally biased region" description="Polar residues" evidence="12">
    <location>
        <begin position="214"/>
        <end position="224"/>
    </location>
</feature>
<feature type="domain" description="MPN" evidence="14">
    <location>
        <begin position="757"/>
        <end position="889"/>
    </location>
</feature>
<dbReference type="GO" id="GO:0006508">
    <property type="term" value="P:proteolysis"/>
    <property type="evidence" value="ECO:0007669"/>
    <property type="project" value="UniProtKB-KW"/>
</dbReference>
<dbReference type="InterPro" id="IPR001005">
    <property type="entry name" value="SANT/Myb"/>
</dbReference>
<dbReference type="SUPFAM" id="SSF46689">
    <property type="entry name" value="Homeodomain-like"/>
    <property type="match status" value="2"/>
</dbReference>
<evidence type="ECO:0000256" key="1">
    <source>
        <dbReference type="ARBA" id="ARBA00007194"/>
    </source>
</evidence>
<keyword evidence="10" id="KW-0539">Nucleus</keyword>
<keyword evidence="2" id="KW-0645">Protease</keyword>
<evidence type="ECO:0000259" key="15">
    <source>
        <dbReference type="PROSITE" id="PS50934"/>
    </source>
</evidence>
<dbReference type="InterPro" id="IPR007526">
    <property type="entry name" value="SWIRM"/>
</dbReference>
<feature type="region of interest" description="Disordered" evidence="12">
    <location>
        <begin position="193"/>
        <end position="228"/>
    </location>
</feature>
<comment type="caution">
    <text evidence="18">The sequence shown here is derived from an EMBL/GenBank/DDBJ whole genome shotgun (WGS) entry which is preliminary data.</text>
</comment>
<evidence type="ECO:0000259" key="16">
    <source>
        <dbReference type="PROSITE" id="PS51293"/>
    </source>
</evidence>
<dbReference type="SUPFAM" id="SSF102712">
    <property type="entry name" value="JAB1/MPN domain"/>
    <property type="match status" value="1"/>
</dbReference>